<proteinExistence type="predicted"/>
<dbReference type="GO" id="GO:0005509">
    <property type="term" value="F:calcium ion binding"/>
    <property type="evidence" value="ECO:0007669"/>
    <property type="project" value="InterPro"/>
</dbReference>
<dbReference type="Gene3D" id="3.40.50.1820">
    <property type="entry name" value="alpha/beta hydrolase"/>
    <property type="match status" value="1"/>
</dbReference>
<reference evidence="3" key="2">
    <citation type="journal article" date="2022" name="Microbiol. Resour. Announc.">
        <title>Metagenome Sequencing to Explore Phylogenomics of Terrestrial Cyanobacteria.</title>
        <authorList>
            <person name="Ward R.D."/>
            <person name="Stajich J.E."/>
            <person name="Johansen J.R."/>
            <person name="Huntemann M."/>
            <person name="Clum A."/>
            <person name="Foster B."/>
            <person name="Foster B."/>
            <person name="Roux S."/>
            <person name="Palaniappan K."/>
            <person name="Varghese N."/>
            <person name="Mukherjee S."/>
            <person name="Reddy T.B.K."/>
            <person name="Daum C."/>
            <person name="Copeland A."/>
            <person name="Chen I.A."/>
            <person name="Ivanova N.N."/>
            <person name="Kyrpides N.C."/>
            <person name="Shapiro N."/>
            <person name="Eloe-Fadrosh E.A."/>
            <person name="Pietrasiak N."/>
        </authorList>
    </citation>
    <scope>NUCLEOTIDE SEQUENCE</scope>
    <source>
        <strain evidence="3">CPER-KK1</strain>
    </source>
</reference>
<dbReference type="Proteomes" id="UP000753908">
    <property type="component" value="Unassembled WGS sequence"/>
</dbReference>
<evidence type="ECO:0000313" key="3">
    <source>
        <dbReference type="EMBL" id="MBW4545996.1"/>
    </source>
</evidence>
<keyword evidence="2" id="KW-0964">Secreted</keyword>
<evidence type="ECO:0000256" key="2">
    <source>
        <dbReference type="ARBA" id="ARBA00022525"/>
    </source>
</evidence>
<dbReference type="InterPro" id="IPR018511">
    <property type="entry name" value="Hemolysin-typ_Ca-bd_CS"/>
</dbReference>
<dbReference type="PANTHER" id="PTHR38340:SF1">
    <property type="entry name" value="S-LAYER PROTEIN"/>
    <property type="match status" value="1"/>
</dbReference>
<dbReference type="SUPFAM" id="SSF51120">
    <property type="entry name" value="beta-Roll"/>
    <property type="match status" value="1"/>
</dbReference>
<protein>
    <submittedName>
        <fullName evidence="3">Calcium-binding protein</fullName>
    </submittedName>
</protein>
<gene>
    <name evidence="3" type="ORF">KME25_16345</name>
</gene>
<dbReference type="InterPro" id="IPR050557">
    <property type="entry name" value="RTX_toxin/Mannuronan_C5-epim"/>
</dbReference>
<comment type="caution">
    <text evidence="3">The sequence shown here is derived from an EMBL/GenBank/DDBJ whole genome shotgun (WGS) entry which is preliminary data.</text>
</comment>
<dbReference type="PANTHER" id="PTHR38340">
    <property type="entry name" value="S-LAYER PROTEIN"/>
    <property type="match status" value="1"/>
</dbReference>
<dbReference type="Pfam" id="PF00353">
    <property type="entry name" value="HemolysinCabind"/>
    <property type="match status" value="1"/>
</dbReference>
<name>A0A951PMQ5_9CYAN</name>
<organism evidence="3 4">
    <name type="scientific">Symplocastrum torsivum CPER-KK1</name>
    <dbReference type="NCBI Taxonomy" id="450513"/>
    <lineage>
        <taxon>Bacteria</taxon>
        <taxon>Bacillati</taxon>
        <taxon>Cyanobacteriota</taxon>
        <taxon>Cyanophyceae</taxon>
        <taxon>Oscillatoriophycideae</taxon>
        <taxon>Oscillatoriales</taxon>
        <taxon>Microcoleaceae</taxon>
        <taxon>Symplocastrum</taxon>
    </lineage>
</organism>
<dbReference type="Gene3D" id="2.150.10.10">
    <property type="entry name" value="Serralysin-like metalloprotease, C-terminal"/>
    <property type="match status" value="1"/>
</dbReference>
<evidence type="ECO:0000256" key="1">
    <source>
        <dbReference type="ARBA" id="ARBA00004613"/>
    </source>
</evidence>
<dbReference type="SUPFAM" id="SSF53474">
    <property type="entry name" value="alpha/beta-Hydrolases"/>
    <property type="match status" value="1"/>
</dbReference>
<evidence type="ECO:0000313" key="4">
    <source>
        <dbReference type="Proteomes" id="UP000753908"/>
    </source>
</evidence>
<dbReference type="AlphaFoldDB" id="A0A951PMQ5"/>
<dbReference type="GO" id="GO:0005576">
    <property type="term" value="C:extracellular region"/>
    <property type="evidence" value="ECO:0007669"/>
    <property type="project" value="UniProtKB-SubCell"/>
</dbReference>
<accession>A0A951PMQ5</accession>
<dbReference type="InterPro" id="IPR001343">
    <property type="entry name" value="Hemolysn_Ca-bd"/>
</dbReference>
<dbReference type="Pfam" id="PF26363">
    <property type="entry name" value="Phospholipase-like"/>
    <property type="match status" value="1"/>
</dbReference>
<dbReference type="PROSITE" id="PS00330">
    <property type="entry name" value="HEMOLYSIN_CALCIUM"/>
    <property type="match status" value="2"/>
</dbReference>
<dbReference type="EMBL" id="JAHHIF010000020">
    <property type="protein sequence ID" value="MBW4545996.1"/>
    <property type="molecule type" value="Genomic_DNA"/>
</dbReference>
<dbReference type="InterPro" id="IPR011049">
    <property type="entry name" value="Serralysin-like_metalloprot_C"/>
</dbReference>
<dbReference type="InterPro" id="IPR029058">
    <property type="entry name" value="AB_hydrolase_fold"/>
</dbReference>
<sequence>MSVQDPVYEVLSKSIVYSSPTDDLVVDFLSATGYTINTVFDDVVTDLQAWGLVSLNPDNPPVLVFRGTDSVVDYSADIDSEGVGFDQFEANQEEIGNWLAQISQDTINNPNGFLPDVTGHSLGGALTQRAAAEFSNLIREAVTFNSTGIDQLTADSFDPSSTAIQITHYVVSGDYVSLAGDAFLPGTVFLQSFRDPQINPLAASSKHVEPKDLLTNPPLGFTQQEISVEELNSPSFGYYNDSDYAEFLAAVGANNPELATALTTRAGTEEFRQSGLSFVLGVAEILRTLDPSQDNYLLGDDLDNFAYGLDGDDTIIGNGGVDLLYGGNDNDTIDGGAGRDRLVGGFGDDTLTGGAGRDRFLFLSINNIGLDTITDFQVGVDRLGFSASGFGGELVSGSVLPETQFSLGTSAADTTTRFIYDNTTGGLFFDADGTGATEQVQVVTLSTELALKNASIYILS</sequence>
<reference evidence="3" key="1">
    <citation type="submission" date="2021-05" db="EMBL/GenBank/DDBJ databases">
        <authorList>
            <person name="Pietrasiak N."/>
            <person name="Ward R."/>
            <person name="Stajich J.E."/>
            <person name="Kurbessoian T."/>
        </authorList>
    </citation>
    <scope>NUCLEOTIDE SEQUENCE</scope>
    <source>
        <strain evidence="3">CPER-KK1</strain>
    </source>
</reference>
<comment type="subcellular location">
    <subcellularLocation>
        <location evidence="1">Secreted</location>
    </subcellularLocation>
</comment>
<dbReference type="PRINTS" id="PR00313">
    <property type="entry name" value="CABNDNGRPT"/>
</dbReference>